<dbReference type="Gene3D" id="3.40.50.300">
    <property type="entry name" value="P-loop containing nucleotide triphosphate hydrolases"/>
    <property type="match status" value="2"/>
</dbReference>
<evidence type="ECO:0000256" key="1">
    <source>
        <dbReference type="ARBA" id="ARBA00006914"/>
    </source>
</evidence>
<dbReference type="Gene3D" id="2.40.40.20">
    <property type="match status" value="1"/>
</dbReference>
<dbReference type="InterPro" id="IPR003593">
    <property type="entry name" value="AAA+_ATPase"/>
</dbReference>
<dbReference type="SMART" id="SM00382">
    <property type="entry name" value="AAA"/>
    <property type="match status" value="2"/>
</dbReference>
<feature type="domain" description="AAA+ ATPase" evidence="6">
    <location>
        <begin position="218"/>
        <end position="365"/>
    </location>
</feature>
<evidence type="ECO:0000256" key="4">
    <source>
        <dbReference type="ARBA" id="ARBA00022840"/>
    </source>
</evidence>
<gene>
    <name evidence="7" type="ORF">Klosneuvirus_5_86</name>
</gene>
<dbReference type="PANTHER" id="PTHR23078:SF3">
    <property type="entry name" value="VESICLE-FUSING ATPASE"/>
    <property type="match status" value="1"/>
</dbReference>
<dbReference type="EMBL" id="KY684112">
    <property type="protein sequence ID" value="ARF12416.1"/>
    <property type="molecule type" value="Genomic_DNA"/>
</dbReference>
<reference evidence="7" key="1">
    <citation type="journal article" date="2017" name="Science">
        <title>Giant viruses with an expanded complement of translation system components.</title>
        <authorList>
            <person name="Schulz F."/>
            <person name="Yutin N."/>
            <person name="Ivanova N.N."/>
            <person name="Ortega D.R."/>
            <person name="Lee T.K."/>
            <person name="Vierheilig J."/>
            <person name="Daims H."/>
            <person name="Horn M."/>
            <person name="Wagner M."/>
            <person name="Jensen G.J."/>
            <person name="Kyrpides N.C."/>
            <person name="Koonin E.V."/>
            <person name="Woyke T."/>
        </authorList>
    </citation>
    <scope>NUCLEOTIDE SEQUENCE</scope>
    <source>
        <strain evidence="7">KNV1</strain>
    </source>
</reference>
<proteinExistence type="inferred from homology"/>
<evidence type="ECO:0000256" key="2">
    <source>
        <dbReference type="ARBA" id="ARBA00022448"/>
    </source>
</evidence>
<dbReference type="FunFam" id="3.40.50.300:FF:000154">
    <property type="entry name" value="Vesicle-fusing ATPase 1"/>
    <property type="match status" value="1"/>
</dbReference>
<dbReference type="GO" id="GO:0043001">
    <property type="term" value="P:Golgi to plasma membrane protein transport"/>
    <property type="evidence" value="ECO:0007669"/>
    <property type="project" value="TreeGrafter"/>
</dbReference>
<dbReference type="PROSITE" id="PS00674">
    <property type="entry name" value="AAA"/>
    <property type="match status" value="1"/>
</dbReference>
<dbReference type="FunFam" id="1.10.8.60:FF:000115">
    <property type="entry name" value="N-ethylmaleimide-sensitive fusion protein, putative"/>
    <property type="match status" value="1"/>
</dbReference>
<organism evidence="7">
    <name type="scientific">Klosneuvirus KNV1</name>
    <dbReference type="NCBI Taxonomy" id="1977640"/>
    <lineage>
        <taxon>Viruses</taxon>
        <taxon>Varidnaviria</taxon>
        <taxon>Bamfordvirae</taxon>
        <taxon>Nucleocytoviricota</taxon>
        <taxon>Megaviricetes</taxon>
        <taxon>Imitervirales</taxon>
        <taxon>Mimiviridae</taxon>
        <taxon>Klosneuvirinae</taxon>
        <taxon>Klosneuvirus</taxon>
    </lineage>
</organism>
<dbReference type="GO" id="GO:0006891">
    <property type="term" value="P:intra-Golgi vesicle-mediated transport"/>
    <property type="evidence" value="ECO:0007669"/>
    <property type="project" value="TreeGrafter"/>
</dbReference>
<dbReference type="Pfam" id="PF17862">
    <property type="entry name" value="AAA_lid_3"/>
    <property type="match status" value="1"/>
</dbReference>
<dbReference type="PANTHER" id="PTHR23078">
    <property type="entry name" value="VESICULAR-FUSION PROTEIN NSF"/>
    <property type="match status" value="1"/>
</dbReference>
<dbReference type="InterPro" id="IPR009010">
    <property type="entry name" value="Asp_de-COase-like_dom_sf"/>
</dbReference>
<dbReference type="InterPro" id="IPR039812">
    <property type="entry name" value="Vesicle-fus_ATPase"/>
</dbReference>
<evidence type="ECO:0000313" key="7">
    <source>
        <dbReference type="EMBL" id="ARF12416.1"/>
    </source>
</evidence>
<name>A0A1V0SL40_9VIRU</name>
<dbReference type="InterPro" id="IPR003960">
    <property type="entry name" value="ATPase_AAA_CS"/>
</dbReference>
<sequence length="652" mass="73480">MSQFRVGKILEEFSYSNVLNHHKNDFKEQIYLMINNTIVYESIPIDKINQGTIGLNQPIRNKLSLALEDKVTIQIYKPKDKTISKININLTNMTKKKGFMSLHEEIIKDKIFETFKKHYFYNNQTLLMKLDTTTVVLDISCTDEGYLNQQTQFKIQSSDEGLNIISAILLKRDLFKDTYNFEEIGIGGLNIELINIFRRALSTRAIKSSIAQKLGIKHVKGILLHGPPGTGKTLIARKIGAMISKVEPKVVNGPEVMNKYVGQSEENIRNLFSEAMMDEKSNGENSNLHVIIFDEIDAICKTRGGEGAGANVNNNIVNQLLSMIDGIHSLNNIFIIAMTNRKDLLDSALLRAGRIEVHIEVGLPVLEGRKQIFRIHTEKMKSSNMIDKNINFDQIAKLTENYSGAEIEAVVKNASARAIHKQLSSSKEEINESDIIVTNDDFIEAVYEIEPSFGNINKSIMNLLPEKYLTLTNSHIKCYDEIAKLIQKPNRLKSALIIGENGSGKTTLALKLALDKWIKYTKVIKAIDTISMSELSKALYISDLVTNSYISEDSLIILDDIEILVNYAKLGNTLTFSNKLYQTLITLLKTEPSDKLHKLTIIATCTDKEFGEMISKFFDSIFEIGSLSPPCIESIGYKSEESLTIRQVLNKY</sequence>
<keyword evidence="2" id="KW-0813">Transport</keyword>
<evidence type="ECO:0000256" key="3">
    <source>
        <dbReference type="ARBA" id="ARBA00022741"/>
    </source>
</evidence>
<dbReference type="InterPro" id="IPR027417">
    <property type="entry name" value="P-loop_NTPase"/>
</dbReference>
<keyword evidence="3" id="KW-0547">Nucleotide-binding</keyword>
<dbReference type="GO" id="GO:0016887">
    <property type="term" value="F:ATP hydrolysis activity"/>
    <property type="evidence" value="ECO:0007669"/>
    <property type="project" value="InterPro"/>
</dbReference>
<dbReference type="Gene3D" id="1.10.8.60">
    <property type="match status" value="1"/>
</dbReference>
<dbReference type="InterPro" id="IPR003959">
    <property type="entry name" value="ATPase_AAA_core"/>
</dbReference>
<dbReference type="InterPro" id="IPR041569">
    <property type="entry name" value="AAA_lid_3"/>
</dbReference>
<dbReference type="GO" id="GO:0035494">
    <property type="term" value="P:SNARE complex disassembly"/>
    <property type="evidence" value="ECO:0007669"/>
    <property type="project" value="InterPro"/>
</dbReference>
<accession>A0A1V0SL40</accession>
<comment type="similarity">
    <text evidence="1">Belongs to the AAA ATPase family.</text>
</comment>
<evidence type="ECO:0000259" key="6">
    <source>
        <dbReference type="SMART" id="SM00382"/>
    </source>
</evidence>
<dbReference type="FunFam" id="3.40.50.300:FF:000166">
    <property type="entry name" value="vesicle-fusing ATPase isoform X1"/>
    <property type="match status" value="1"/>
</dbReference>
<keyword evidence="4" id="KW-0067">ATP-binding</keyword>
<dbReference type="GO" id="GO:0005524">
    <property type="term" value="F:ATP binding"/>
    <property type="evidence" value="ECO:0007669"/>
    <property type="project" value="UniProtKB-KW"/>
</dbReference>
<dbReference type="SUPFAM" id="SSF50692">
    <property type="entry name" value="ADC-like"/>
    <property type="match status" value="1"/>
</dbReference>
<evidence type="ECO:0000256" key="5">
    <source>
        <dbReference type="ARBA" id="ARBA00022927"/>
    </source>
</evidence>
<feature type="domain" description="AAA+ ATPase" evidence="6">
    <location>
        <begin position="491"/>
        <end position="628"/>
    </location>
</feature>
<dbReference type="Pfam" id="PF00004">
    <property type="entry name" value="AAA"/>
    <property type="match status" value="2"/>
</dbReference>
<protein>
    <submittedName>
        <fullName evidence="7">AAA family ATPase</fullName>
    </submittedName>
</protein>
<dbReference type="SUPFAM" id="SSF52540">
    <property type="entry name" value="P-loop containing nucleoside triphosphate hydrolases"/>
    <property type="match status" value="2"/>
</dbReference>
<keyword evidence="5" id="KW-0653">Protein transport</keyword>